<evidence type="ECO:0000313" key="2">
    <source>
        <dbReference type="EMBL" id="EHR59585.1"/>
    </source>
</evidence>
<accession>H5XHX9</accession>
<feature type="domain" description="VOC" evidence="1">
    <location>
        <begin position="4"/>
        <end position="118"/>
    </location>
</feature>
<dbReference type="Gene3D" id="3.10.180.10">
    <property type="entry name" value="2,3-Dihydroxybiphenyl 1,2-Dioxygenase, domain 1"/>
    <property type="match status" value="1"/>
</dbReference>
<organism evidence="2 3">
    <name type="scientific">Saccharomonospora cyanea NA-134</name>
    <dbReference type="NCBI Taxonomy" id="882082"/>
    <lineage>
        <taxon>Bacteria</taxon>
        <taxon>Bacillati</taxon>
        <taxon>Actinomycetota</taxon>
        <taxon>Actinomycetes</taxon>
        <taxon>Pseudonocardiales</taxon>
        <taxon>Pseudonocardiaceae</taxon>
        <taxon>Saccharomonospora</taxon>
    </lineage>
</organism>
<dbReference type="Pfam" id="PF18029">
    <property type="entry name" value="Glyoxalase_6"/>
    <property type="match status" value="1"/>
</dbReference>
<keyword evidence="3" id="KW-1185">Reference proteome</keyword>
<sequence>MGSSIENVSVDCADAYELGRWWSQVLGLPLSPEDRPGDPEALIELGDGRNLLFIQVPEPKTVKNRLHFCLRPDVPRDEEVERLLGLGATMAADRRNPDGTGWAVLADPEGNEFCVLRGAHDDPPRP</sequence>
<dbReference type="InterPro" id="IPR041581">
    <property type="entry name" value="Glyoxalase_6"/>
</dbReference>
<proteinExistence type="predicted"/>
<dbReference type="InterPro" id="IPR029068">
    <property type="entry name" value="Glyas_Bleomycin-R_OHBP_Dase"/>
</dbReference>
<dbReference type="eggNOG" id="COG0346">
    <property type="taxonomic scope" value="Bacteria"/>
</dbReference>
<name>H5XHX9_9PSEU</name>
<dbReference type="STRING" id="882082.SaccyDRAFT_0657"/>
<dbReference type="OrthoDB" id="5524593at2"/>
<dbReference type="CDD" id="cd06587">
    <property type="entry name" value="VOC"/>
    <property type="match status" value="1"/>
</dbReference>
<dbReference type="RefSeq" id="WP_005453555.1">
    <property type="nucleotide sequence ID" value="NZ_CM001440.1"/>
</dbReference>
<dbReference type="PROSITE" id="PS51819">
    <property type="entry name" value="VOC"/>
    <property type="match status" value="1"/>
</dbReference>
<gene>
    <name evidence="2" type="ORF">SaccyDRAFT_0657</name>
</gene>
<dbReference type="PANTHER" id="PTHR35908:SF1">
    <property type="entry name" value="CONSERVED PROTEIN"/>
    <property type="match status" value="1"/>
</dbReference>
<dbReference type="EMBL" id="CM001440">
    <property type="protein sequence ID" value="EHR59585.1"/>
    <property type="molecule type" value="Genomic_DNA"/>
</dbReference>
<protein>
    <recommendedName>
        <fullName evidence="1">VOC domain-containing protein</fullName>
    </recommendedName>
</protein>
<dbReference type="PANTHER" id="PTHR35908">
    <property type="entry name" value="HYPOTHETICAL FUSION PROTEIN"/>
    <property type="match status" value="1"/>
</dbReference>
<evidence type="ECO:0000259" key="1">
    <source>
        <dbReference type="PROSITE" id="PS51819"/>
    </source>
</evidence>
<evidence type="ECO:0000313" key="3">
    <source>
        <dbReference type="Proteomes" id="UP000002791"/>
    </source>
</evidence>
<dbReference type="AlphaFoldDB" id="H5XHX9"/>
<dbReference type="SUPFAM" id="SSF54593">
    <property type="entry name" value="Glyoxalase/Bleomycin resistance protein/Dihydroxybiphenyl dioxygenase"/>
    <property type="match status" value="1"/>
</dbReference>
<dbReference type="Proteomes" id="UP000002791">
    <property type="component" value="Chromosome"/>
</dbReference>
<dbReference type="HOGENOM" id="CLU_108054_0_0_11"/>
<dbReference type="InterPro" id="IPR037523">
    <property type="entry name" value="VOC_core"/>
</dbReference>
<reference evidence="2 3" key="1">
    <citation type="submission" date="2011-11" db="EMBL/GenBank/DDBJ databases">
        <title>The Noncontiguous Finished sequence of Saccharomonospora cyanea NA-134.</title>
        <authorList>
            <consortium name="US DOE Joint Genome Institute"/>
            <person name="Lucas S."/>
            <person name="Han J."/>
            <person name="Lapidus A."/>
            <person name="Cheng J.-F."/>
            <person name="Goodwin L."/>
            <person name="Pitluck S."/>
            <person name="Peters L."/>
            <person name="Ovchinnikova G."/>
            <person name="Lu M."/>
            <person name="Detter J.C."/>
            <person name="Han C."/>
            <person name="Tapia R."/>
            <person name="Land M."/>
            <person name="Hauser L."/>
            <person name="Kyrpides N."/>
            <person name="Ivanova N."/>
            <person name="Pagani I."/>
            <person name="Brambilla E.-M."/>
            <person name="Klenk H.-P."/>
            <person name="Woyke T."/>
        </authorList>
    </citation>
    <scope>NUCLEOTIDE SEQUENCE [LARGE SCALE GENOMIC DNA]</scope>
    <source>
        <strain evidence="2 3">NA-134</strain>
    </source>
</reference>